<name>A0A4S8LGU0_DENBC</name>
<evidence type="ECO:0000313" key="3">
    <source>
        <dbReference type="EMBL" id="THU88214.1"/>
    </source>
</evidence>
<dbReference type="AlphaFoldDB" id="A0A4S8LGU0"/>
<keyword evidence="1" id="KW-0812">Transmembrane</keyword>
<proteinExistence type="predicted"/>
<feature type="transmembrane region" description="Helical" evidence="1">
    <location>
        <begin position="89"/>
        <end position="111"/>
    </location>
</feature>
<keyword evidence="2" id="KW-0732">Signal</keyword>
<dbReference type="EMBL" id="ML179417">
    <property type="protein sequence ID" value="THU88214.1"/>
    <property type="molecule type" value="Genomic_DNA"/>
</dbReference>
<accession>A0A4S8LGU0</accession>
<dbReference type="Proteomes" id="UP000297245">
    <property type="component" value="Unassembled WGS sequence"/>
</dbReference>
<sequence length="140" mass="14654">MPSFKKSALLFFALIVCAAASPTQPLARNKAGTTGRALPNGGLDEILAARSTGTPVQPLARNKAGTTGRALPNGENLPVVLMKSLLLEALGLLFSLLLATKLAPLAVLFLSSGSSDYLFGKNTSGICLFGFQYHVNEHRG</sequence>
<feature type="signal peptide" evidence="2">
    <location>
        <begin position="1"/>
        <end position="20"/>
    </location>
</feature>
<keyword evidence="1" id="KW-1133">Transmembrane helix</keyword>
<evidence type="ECO:0000313" key="4">
    <source>
        <dbReference type="Proteomes" id="UP000297245"/>
    </source>
</evidence>
<feature type="chain" id="PRO_5020265108" evidence="2">
    <location>
        <begin position="21"/>
        <end position="140"/>
    </location>
</feature>
<keyword evidence="1" id="KW-0472">Membrane</keyword>
<reference evidence="3 4" key="1">
    <citation type="journal article" date="2019" name="Nat. Ecol. Evol.">
        <title>Megaphylogeny resolves global patterns of mushroom evolution.</title>
        <authorList>
            <person name="Varga T."/>
            <person name="Krizsan K."/>
            <person name="Foldi C."/>
            <person name="Dima B."/>
            <person name="Sanchez-Garcia M."/>
            <person name="Sanchez-Ramirez S."/>
            <person name="Szollosi G.J."/>
            <person name="Szarkandi J.G."/>
            <person name="Papp V."/>
            <person name="Albert L."/>
            <person name="Andreopoulos W."/>
            <person name="Angelini C."/>
            <person name="Antonin V."/>
            <person name="Barry K.W."/>
            <person name="Bougher N.L."/>
            <person name="Buchanan P."/>
            <person name="Buyck B."/>
            <person name="Bense V."/>
            <person name="Catcheside P."/>
            <person name="Chovatia M."/>
            <person name="Cooper J."/>
            <person name="Damon W."/>
            <person name="Desjardin D."/>
            <person name="Finy P."/>
            <person name="Geml J."/>
            <person name="Haridas S."/>
            <person name="Hughes K."/>
            <person name="Justo A."/>
            <person name="Karasinski D."/>
            <person name="Kautmanova I."/>
            <person name="Kiss B."/>
            <person name="Kocsube S."/>
            <person name="Kotiranta H."/>
            <person name="LaButti K.M."/>
            <person name="Lechner B.E."/>
            <person name="Liimatainen K."/>
            <person name="Lipzen A."/>
            <person name="Lukacs Z."/>
            <person name="Mihaltcheva S."/>
            <person name="Morgado L.N."/>
            <person name="Niskanen T."/>
            <person name="Noordeloos M.E."/>
            <person name="Ohm R.A."/>
            <person name="Ortiz-Santana B."/>
            <person name="Ovrebo C."/>
            <person name="Racz N."/>
            <person name="Riley R."/>
            <person name="Savchenko A."/>
            <person name="Shiryaev A."/>
            <person name="Soop K."/>
            <person name="Spirin V."/>
            <person name="Szebenyi C."/>
            <person name="Tomsovsky M."/>
            <person name="Tulloss R.E."/>
            <person name="Uehling J."/>
            <person name="Grigoriev I.V."/>
            <person name="Vagvolgyi C."/>
            <person name="Papp T."/>
            <person name="Martin F.M."/>
            <person name="Miettinen O."/>
            <person name="Hibbett D.S."/>
            <person name="Nagy L.G."/>
        </authorList>
    </citation>
    <scope>NUCLEOTIDE SEQUENCE [LARGE SCALE GENOMIC DNA]</scope>
    <source>
        <strain evidence="3 4">CBS 962.96</strain>
    </source>
</reference>
<protein>
    <submittedName>
        <fullName evidence="3">Uncharacterized protein</fullName>
    </submittedName>
</protein>
<evidence type="ECO:0000256" key="2">
    <source>
        <dbReference type="SAM" id="SignalP"/>
    </source>
</evidence>
<gene>
    <name evidence="3" type="ORF">K435DRAFT_803689</name>
</gene>
<organism evidence="3 4">
    <name type="scientific">Dendrothele bispora (strain CBS 962.96)</name>
    <dbReference type="NCBI Taxonomy" id="1314807"/>
    <lineage>
        <taxon>Eukaryota</taxon>
        <taxon>Fungi</taxon>
        <taxon>Dikarya</taxon>
        <taxon>Basidiomycota</taxon>
        <taxon>Agaricomycotina</taxon>
        <taxon>Agaricomycetes</taxon>
        <taxon>Agaricomycetidae</taxon>
        <taxon>Agaricales</taxon>
        <taxon>Agaricales incertae sedis</taxon>
        <taxon>Dendrothele</taxon>
    </lineage>
</organism>
<keyword evidence="4" id="KW-1185">Reference proteome</keyword>
<evidence type="ECO:0000256" key="1">
    <source>
        <dbReference type="SAM" id="Phobius"/>
    </source>
</evidence>